<protein>
    <recommendedName>
        <fullName evidence="4">CUB domain-containing protein</fullName>
    </recommendedName>
</protein>
<evidence type="ECO:0000256" key="3">
    <source>
        <dbReference type="SAM" id="Phobius"/>
    </source>
</evidence>
<keyword evidence="6" id="KW-1185">Reference proteome</keyword>
<keyword evidence="3" id="KW-0472">Membrane</keyword>
<proteinExistence type="predicted"/>
<keyword evidence="1" id="KW-1015">Disulfide bond</keyword>
<feature type="transmembrane region" description="Helical" evidence="3">
    <location>
        <begin position="74"/>
        <end position="94"/>
    </location>
</feature>
<comment type="caution">
    <text evidence="2">Lacks conserved residue(s) required for the propagation of feature annotation.</text>
</comment>
<sequence length="218" mass="24465">MTYFEQWTSYLNDLMCHWLIRSSNMSERVMIEVVELSIEDDDDCMYDYLRIYDDMLNSLEKDGSSGKSKTSHTMVIIGGIIGGVLCSLLLLAFVCICATTKKCQCCRKPRRTVHPNSANSVFQNMRSHPEHEGSSTPPSDDIPLHALPVYTISPSVPPPYLDSYCHPPEEPYPAHVISGYSACRLPSSPPPPYSLTDPHAHLYTVPNCISSHTPLHRH</sequence>
<gene>
    <name evidence="5" type="ORF">KUTeg_024635</name>
</gene>
<dbReference type="InterPro" id="IPR000859">
    <property type="entry name" value="CUB_dom"/>
</dbReference>
<dbReference type="EMBL" id="JARBDR010000923">
    <property type="protein sequence ID" value="KAJ8298104.1"/>
    <property type="molecule type" value="Genomic_DNA"/>
</dbReference>
<evidence type="ECO:0000256" key="2">
    <source>
        <dbReference type="PROSITE-ProRule" id="PRU00059"/>
    </source>
</evidence>
<evidence type="ECO:0000259" key="4">
    <source>
        <dbReference type="PROSITE" id="PS01180"/>
    </source>
</evidence>
<keyword evidence="3" id="KW-1133">Transmembrane helix</keyword>
<accession>A0ABQ9DYF3</accession>
<reference evidence="5 6" key="1">
    <citation type="submission" date="2022-12" db="EMBL/GenBank/DDBJ databases">
        <title>Chromosome-level genome of Tegillarca granosa.</title>
        <authorList>
            <person name="Kim J."/>
        </authorList>
    </citation>
    <scope>NUCLEOTIDE SEQUENCE [LARGE SCALE GENOMIC DNA]</scope>
    <source>
        <strain evidence="5">Teg-2019</strain>
        <tissue evidence="5">Adductor muscle</tissue>
    </source>
</reference>
<dbReference type="InterPro" id="IPR035914">
    <property type="entry name" value="Sperma_CUB_dom_sf"/>
</dbReference>
<evidence type="ECO:0000313" key="6">
    <source>
        <dbReference type="Proteomes" id="UP001217089"/>
    </source>
</evidence>
<dbReference type="Proteomes" id="UP001217089">
    <property type="component" value="Unassembled WGS sequence"/>
</dbReference>
<dbReference type="SUPFAM" id="SSF49854">
    <property type="entry name" value="Spermadhesin, CUB domain"/>
    <property type="match status" value="1"/>
</dbReference>
<evidence type="ECO:0000256" key="1">
    <source>
        <dbReference type="ARBA" id="ARBA00023157"/>
    </source>
</evidence>
<name>A0ABQ9DYF3_TEGGR</name>
<keyword evidence="3" id="KW-0812">Transmembrane</keyword>
<dbReference type="PROSITE" id="PS01180">
    <property type="entry name" value="CUB"/>
    <property type="match status" value="1"/>
</dbReference>
<feature type="domain" description="CUB" evidence="4">
    <location>
        <begin position="1"/>
        <end position="61"/>
    </location>
</feature>
<dbReference type="Gene3D" id="2.60.120.290">
    <property type="entry name" value="Spermadhesin, CUB domain"/>
    <property type="match status" value="1"/>
</dbReference>
<organism evidence="5 6">
    <name type="scientific">Tegillarca granosa</name>
    <name type="common">Malaysian cockle</name>
    <name type="synonym">Anadara granosa</name>
    <dbReference type="NCBI Taxonomy" id="220873"/>
    <lineage>
        <taxon>Eukaryota</taxon>
        <taxon>Metazoa</taxon>
        <taxon>Spiralia</taxon>
        <taxon>Lophotrochozoa</taxon>
        <taxon>Mollusca</taxon>
        <taxon>Bivalvia</taxon>
        <taxon>Autobranchia</taxon>
        <taxon>Pteriomorphia</taxon>
        <taxon>Arcoida</taxon>
        <taxon>Arcoidea</taxon>
        <taxon>Arcidae</taxon>
        <taxon>Tegillarca</taxon>
    </lineage>
</organism>
<dbReference type="Pfam" id="PF00431">
    <property type="entry name" value="CUB"/>
    <property type="match status" value="1"/>
</dbReference>
<evidence type="ECO:0000313" key="5">
    <source>
        <dbReference type="EMBL" id="KAJ8298104.1"/>
    </source>
</evidence>
<comment type="caution">
    <text evidence="5">The sequence shown here is derived from an EMBL/GenBank/DDBJ whole genome shotgun (WGS) entry which is preliminary data.</text>
</comment>